<dbReference type="Gene3D" id="3.30.300.20">
    <property type="match status" value="1"/>
</dbReference>
<dbReference type="EMBL" id="CP003537">
    <property type="protein sequence ID" value="AGH94678.1"/>
    <property type="molecule type" value="Genomic_DNA"/>
</dbReference>
<feature type="region of interest" description="Disordered" evidence="1">
    <location>
        <begin position="19"/>
        <end position="42"/>
    </location>
</feature>
<organism evidence="2 3">
    <name type="scientific">Pseudobdellovibrio exovorus JSS</name>
    <dbReference type="NCBI Taxonomy" id="1184267"/>
    <lineage>
        <taxon>Bacteria</taxon>
        <taxon>Pseudomonadati</taxon>
        <taxon>Bdellovibrionota</taxon>
        <taxon>Bdellovibrionia</taxon>
        <taxon>Bdellovibrionales</taxon>
        <taxon>Pseudobdellovibrionaceae</taxon>
        <taxon>Pseudobdellovibrio</taxon>
    </lineage>
</organism>
<protein>
    <submittedName>
        <fullName evidence="2">Putative stress-induced protein OsmC</fullName>
    </submittedName>
</protein>
<dbReference type="InterPro" id="IPR036102">
    <property type="entry name" value="OsmC/Ohrsf"/>
</dbReference>
<dbReference type="PATRIC" id="fig|1184267.3.peg.465"/>
<dbReference type="eggNOG" id="COG1765">
    <property type="taxonomic scope" value="Bacteria"/>
</dbReference>
<dbReference type="PANTHER" id="PTHR39624">
    <property type="entry name" value="PROTEIN INVOLVED IN RIMO-MEDIATED BETA-METHYLTHIOLATION OF RIBOSOMAL PROTEIN S12 YCAO"/>
    <property type="match status" value="1"/>
</dbReference>
<evidence type="ECO:0000256" key="1">
    <source>
        <dbReference type="SAM" id="MobiDB-lite"/>
    </source>
</evidence>
<dbReference type="AlphaFoldDB" id="M4V658"/>
<dbReference type="HOGENOM" id="CLU_100275_5_0_7"/>
<evidence type="ECO:0000313" key="3">
    <source>
        <dbReference type="Proteomes" id="UP000012040"/>
    </source>
</evidence>
<reference evidence="2 3" key="1">
    <citation type="journal article" date="2013" name="ISME J.">
        <title>By their genes ye shall know them: genomic signatures of predatory bacteria.</title>
        <authorList>
            <person name="Pasternak Z."/>
            <person name="Pietrokovski S."/>
            <person name="Rotem O."/>
            <person name="Gophna U."/>
            <person name="Lurie-Weinberger M.N."/>
            <person name="Jurkevitch E."/>
        </authorList>
    </citation>
    <scope>NUCLEOTIDE SEQUENCE [LARGE SCALE GENOMIC DNA]</scope>
    <source>
        <strain evidence="2 3">JSS</strain>
    </source>
</reference>
<dbReference type="Pfam" id="PF02566">
    <property type="entry name" value="OsmC"/>
    <property type="match status" value="1"/>
</dbReference>
<proteinExistence type="predicted"/>
<dbReference type="STRING" id="1184267.A11Q_458"/>
<keyword evidence="3" id="KW-1185">Reference proteome</keyword>
<dbReference type="Proteomes" id="UP000012040">
    <property type="component" value="Chromosome"/>
</dbReference>
<gene>
    <name evidence="2" type="ORF">A11Q_458</name>
</gene>
<dbReference type="RefSeq" id="WP_015469168.1">
    <property type="nucleotide sequence ID" value="NC_020813.1"/>
</dbReference>
<dbReference type="InterPro" id="IPR015946">
    <property type="entry name" value="KH_dom-like_a/b"/>
</dbReference>
<name>M4V658_9BACT</name>
<dbReference type="KEGG" id="bex:A11Q_458"/>
<dbReference type="SUPFAM" id="SSF82784">
    <property type="entry name" value="OsmC-like"/>
    <property type="match status" value="1"/>
</dbReference>
<dbReference type="OrthoDB" id="290036at2"/>
<sequence>MVRMTATYLGEKHCKVEHEPSKTLLDTDAPKDNQGRGESFSPTDLVATALGTCVLTTMAIMAEKDGVSLIGSRMSVEKVMSAAPRKIASLKTIIELPTSIPTDYREKLEASGNNCPVKRSLHPEVQADIEYRYTV</sequence>
<accession>M4V658</accession>
<dbReference type="PANTHER" id="PTHR39624:SF2">
    <property type="entry name" value="OSMC-LIKE PROTEIN"/>
    <property type="match status" value="1"/>
</dbReference>
<dbReference type="InterPro" id="IPR003718">
    <property type="entry name" value="OsmC/Ohr_fam"/>
</dbReference>
<evidence type="ECO:0000313" key="2">
    <source>
        <dbReference type="EMBL" id="AGH94678.1"/>
    </source>
</evidence>